<dbReference type="STRING" id="329046.A0A1Y2CYS0"/>
<proteinExistence type="predicted"/>
<feature type="coiled-coil region" evidence="1">
    <location>
        <begin position="112"/>
        <end position="139"/>
    </location>
</feature>
<evidence type="ECO:0000256" key="2">
    <source>
        <dbReference type="SAM" id="MobiDB-lite"/>
    </source>
</evidence>
<dbReference type="Gene3D" id="3.90.70.80">
    <property type="match status" value="1"/>
</dbReference>
<dbReference type="AlphaFoldDB" id="A0A1Y2CYS0"/>
<dbReference type="SUPFAM" id="SSF54001">
    <property type="entry name" value="Cysteine proteinases"/>
    <property type="match status" value="1"/>
</dbReference>
<dbReference type="GO" id="GO:0016579">
    <property type="term" value="P:protein deubiquitination"/>
    <property type="evidence" value="ECO:0007669"/>
    <property type="project" value="TreeGrafter"/>
</dbReference>
<accession>A0A1Y2CYS0</accession>
<protein>
    <submittedName>
        <fullName evidence="4">OTU-domain-containing protein</fullName>
    </submittedName>
</protein>
<comment type="caution">
    <text evidence="4">The sequence shown here is derived from an EMBL/GenBank/DDBJ whole genome shotgun (WGS) entry which is preliminary data.</text>
</comment>
<dbReference type="Pfam" id="PF02338">
    <property type="entry name" value="OTU"/>
    <property type="match status" value="1"/>
</dbReference>
<keyword evidence="1" id="KW-0175">Coiled coil</keyword>
<feature type="domain" description="OTU" evidence="3">
    <location>
        <begin position="156"/>
        <end position="297"/>
    </location>
</feature>
<dbReference type="Proteomes" id="UP000193642">
    <property type="component" value="Unassembled WGS sequence"/>
</dbReference>
<gene>
    <name evidence="4" type="ORF">BCR33DRAFT_712179</name>
</gene>
<dbReference type="EMBL" id="MCGO01000004">
    <property type="protein sequence ID" value="ORY51974.1"/>
    <property type="molecule type" value="Genomic_DNA"/>
</dbReference>
<dbReference type="PANTHER" id="PTHR12419:SF10">
    <property type="entry name" value="DEUBIQUITINASE OTUD6B"/>
    <property type="match status" value="1"/>
</dbReference>
<dbReference type="InterPro" id="IPR003323">
    <property type="entry name" value="OTU_dom"/>
</dbReference>
<dbReference type="GO" id="GO:0004843">
    <property type="term" value="F:cysteine-type deubiquitinase activity"/>
    <property type="evidence" value="ECO:0007669"/>
    <property type="project" value="TreeGrafter"/>
</dbReference>
<dbReference type="CDD" id="cd22748">
    <property type="entry name" value="OTU_OTUD6-like"/>
    <property type="match status" value="1"/>
</dbReference>
<dbReference type="InterPro" id="IPR038765">
    <property type="entry name" value="Papain-like_cys_pep_sf"/>
</dbReference>
<evidence type="ECO:0000313" key="4">
    <source>
        <dbReference type="EMBL" id="ORY51974.1"/>
    </source>
</evidence>
<reference evidence="4 5" key="1">
    <citation type="submission" date="2016-07" db="EMBL/GenBank/DDBJ databases">
        <title>Pervasive Adenine N6-methylation of Active Genes in Fungi.</title>
        <authorList>
            <consortium name="DOE Joint Genome Institute"/>
            <person name="Mondo S.J."/>
            <person name="Dannebaum R.O."/>
            <person name="Kuo R.C."/>
            <person name="Labutti K."/>
            <person name="Haridas S."/>
            <person name="Kuo A."/>
            <person name="Salamov A."/>
            <person name="Ahrendt S.R."/>
            <person name="Lipzen A."/>
            <person name="Sullivan W."/>
            <person name="Andreopoulos W.B."/>
            <person name="Clum A."/>
            <person name="Lindquist E."/>
            <person name="Daum C."/>
            <person name="Ramamoorthy G.K."/>
            <person name="Gryganskyi A."/>
            <person name="Culley D."/>
            <person name="Magnuson J.K."/>
            <person name="James T.Y."/>
            <person name="O'Malley M.A."/>
            <person name="Stajich J.E."/>
            <person name="Spatafora J.W."/>
            <person name="Visel A."/>
            <person name="Grigoriev I.V."/>
        </authorList>
    </citation>
    <scope>NUCLEOTIDE SEQUENCE [LARGE SCALE GENOMIC DNA]</scope>
    <source>
        <strain evidence="4 5">JEL800</strain>
    </source>
</reference>
<organism evidence="4 5">
    <name type="scientific">Rhizoclosmatium globosum</name>
    <dbReference type="NCBI Taxonomy" id="329046"/>
    <lineage>
        <taxon>Eukaryota</taxon>
        <taxon>Fungi</taxon>
        <taxon>Fungi incertae sedis</taxon>
        <taxon>Chytridiomycota</taxon>
        <taxon>Chytridiomycota incertae sedis</taxon>
        <taxon>Chytridiomycetes</taxon>
        <taxon>Chytridiales</taxon>
        <taxon>Chytriomycetaceae</taxon>
        <taxon>Rhizoclosmatium</taxon>
    </lineage>
</organism>
<sequence length="298" mass="33646">MADSDSVQTSAMEALVARHRKEAKELQGKITGMKKAVGSDKKKKKELPDQIAALEAELKQRHENEIAELRAAEAATASTAPVSEDTKADEPDVESVTEGVRDAFIKKPNRQQQRKAKKAANFEEERKKALEEASNTVNMKQVEDEAIQSLVSLMKLYVKQIVADGHCLYNAVSDQHALQTKREPLGYQYYRKAAADYMRSFPDEFMPFLVTDDGDMMNEEQYTKYCNDVESSATWGGQLEIKAMSSALQREIHIVQMGSPVLKIGEEYHNKSERPIMLSYHRHYYGLGEHYNSLPPLA</sequence>
<dbReference type="InterPro" id="IPR050704">
    <property type="entry name" value="Peptidase_C85-like"/>
</dbReference>
<dbReference type="PROSITE" id="PS50802">
    <property type="entry name" value="OTU"/>
    <property type="match status" value="1"/>
</dbReference>
<name>A0A1Y2CYS0_9FUNG</name>
<dbReference type="PANTHER" id="PTHR12419">
    <property type="entry name" value="OTU DOMAIN CONTAINING PROTEIN"/>
    <property type="match status" value="1"/>
</dbReference>
<evidence type="ECO:0000259" key="3">
    <source>
        <dbReference type="PROSITE" id="PS50802"/>
    </source>
</evidence>
<dbReference type="OrthoDB" id="415023at2759"/>
<evidence type="ECO:0000256" key="1">
    <source>
        <dbReference type="SAM" id="Coils"/>
    </source>
</evidence>
<evidence type="ECO:0000313" key="5">
    <source>
        <dbReference type="Proteomes" id="UP000193642"/>
    </source>
</evidence>
<feature type="region of interest" description="Disordered" evidence="2">
    <location>
        <begin position="73"/>
        <end position="97"/>
    </location>
</feature>
<keyword evidence="5" id="KW-1185">Reference proteome</keyword>